<dbReference type="Proteomes" id="UP000219048">
    <property type="component" value="Unassembled WGS sequence"/>
</dbReference>
<feature type="domain" description="Protein FecR C-terminal" evidence="3">
    <location>
        <begin position="309"/>
        <end position="375"/>
    </location>
</feature>
<evidence type="ECO:0000313" key="5">
    <source>
        <dbReference type="Proteomes" id="UP000219048"/>
    </source>
</evidence>
<evidence type="ECO:0000259" key="3">
    <source>
        <dbReference type="Pfam" id="PF16344"/>
    </source>
</evidence>
<dbReference type="InterPro" id="IPR006860">
    <property type="entry name" value="FecR"/>
</dbReference>
<dbReference type="AlphaFoldDB" id="A0A285MV84"/>
<dbReference type="EMBL" id="OBEH01000003">
    <property type="protein sequence ID" value="SNZ00447.1"/>
    <property type="molecule type" value="Genomic_DNA"/>
</dbReference>
<name>A0A285MV84_9FLAO</name>
<reference evidence="5" key="1">
    <citation type="submission" date="2017-09" db="EMBL/GenBank/DDBJ databases">
        <authorList>
            <person name="Varghese N."/>
            <person name="Submissions S."/>
        </authorList>
    </citation>
    <scope>NUCLEOTIDE SEQUENCE [LARGE SCALE GENOMIC DNA]</scope>
    <source>
        <strain evidence="5">DSM 25885</strain>
    </source>
</reference>
<keyword evidence="1" id="KW-1133">Transmembrane helix</keyword>
<dbReference type="PANTHER" id="PTHR30273:SF2">
    <property type="entry name" value="PROTEIN FECR"/>
    <property type="match status" value="1"/>
</dbReference>
<dbReference type="OrthoDB" id="649666at2"/>
<proteinExistence type="predicted"/>
<dbReference type="PANTHER" id="PTHR30273">
    <property type="entry name" value="PERIPLASMIC SIGNAL SENSOR AND SIGMA FACTOR ACTIVATOR FECR-RELATED"/>
    <property type="match status" value="1"/>
</dbReference>
<gene>
    <name evidence="4" type="ORF">SAMN06265377_2271</name>
</gene>
<keyword evidence="1" id="KW-0472">Membrane</keyword>
<evidence type="ECO:0000313" key="4">
    <source>
        <dbReference type="EMBL" id="SNZ00447.1"/>
    </source>
</evidence>
<organism evidence="4 5">
    <name type="scientific">Flagellimonas pacifica</name>
    <dbReference type="NCBI Taxonomy" id="1247520"/>
    <lineage>
        <taxon>Bacteria</taxon>
        <taxon>Pseudomonadati</taxon>
        <taxon>Bacteroidota</taxon>
        <taxon>Flavobacteriia</taxon>
        <taxon>Flavobacteriales</taxon>
        <taxon>Flavobacteriaceae</taxon>
        <taxon>Flagellimonas</taxon>
    </lineage>
</organism>
<evidence type="ECO:0000259" key="2">
    <source>
        <dbReference type="Pfam" id="PF04773"/>
    </source>
</evidence>
<feature type="domain" description="FecR protein" evidence="2">
    <location>
        <begin position="171"/>
        <end position="265"/>
    </location>
</feature>
<feature type="transmembrane region" description="Helical" evidence="1">
    <location>
        <begin position="71"/>
        <end position="92"/>
    </location>
</feature>
<dbReference type="Pfam" id="PF16344">
    <property type="entry name" value="FecR_C"/>
    <property type="match status" value="1"/>
</dbReference>
<dbReference type="InterPro" id="IPR032508">
    <property type="entry name" value="FecR_C"/>
</dbReference>
<dbReference type="PIRSF" id="PIRSF018266">
    <property type="entry name" value="FecR"/>
    <property type="match status" value="1"/>
</dbReference>
<dbReference type="RefSeq" id="WP_097045908.1">
    <property type="nucleotide sequence ID" value="NZ_OBEH01000003.1"/>
</dbReference>
<evidence type="ECO:0000256" key="1">
    <source>
        <dbReference type="SAM" id="Phobius"/>
    </source>
</evidence>
<keyword evidence="5" id="KW-1185">Reference proteome</keyword>
<dbReference type="InterPro" id="IPR012373">
    <property type="entry name" value="Ferrdict_sens_TM"/>
</dbReference>
<accession>A0A285MV84</accession>
<keyword evidence="1" id="KW-0812">Transmembrane</keyword>
<dbReference type="Gene3D" id="2.60.120.1440">
    <property type="match status" value="1"/>
</dbReference>
<sequence length="378" mass="43286">MEFKLILKKINNTLTKAEVVIFNEWYSESEDHRTYFELVKEKYDSEKESVDLEEGWETVLRSIDYKKRKKVLWKYAAAAAIVIAGSLTLLILNNTQELSTDLPTVVEKVETIEVGSDKATLTLEDGSNIFLKKGESYETGRIKSNGEQLVYEDNSEQENNEIAFNYLTIPRGGQFFIELSDGTKVWLNSDTKLKYPVSFRPNSSRRVELIYGEAYFDVSPSGENNGSNFIVTTQNQEVEVLGTEFNVKAYKEEDIISTTLVEGKVSVNNNNSKTDLAVGHQSKFNKLTNEIETFKVNIYNEVSWKSGFFSFQNMPLKDIMTVLSRWYDIDVFFENDRIQNVTFNGVFSKKQGIEEILSIIENTNETTYKINGKAVLMK</sequence>
<protein>
    <submittedName>
        <fullName evidence="4">FecR family protein</fullName>
    </submittedName>
</protein>
<dbReference type="Pfam" id="PF04773">
    <property type="entry name" value="FecR"/>
    <property type="match status" value="1"/>
</dbReference>
<dbReference type="Gene3D" id="3.55.50.30">
    <property type="match status" value="1"/>
</dbReference>
<dbReference type="GO" id="GO:0016989">
    <property type="term" value="F:sigma factor antagonist activity"/>
    <property type="evidence" value="ECO:0007669"/>
    <property type="project" value="TreeGrafter"/>
</dbReference>